<accession>A0A820MMH2</accession>
<name>A0A820MMH2_9BILA</name>
<evidence type="ECO:0000256" key="1">
    <source>
        <dbReference type="SAM" id="MobiDB-lite"/>
    </source>
</evidence>
<evidence type="ECO:0000313" key="2">
    <source>
        <dbReference type="EMBL" id="CAF4376571.1"/>
    </source>
</evidence>
<dbReference type="Proteomes" id="UP000663868">
    <property type="component" value="Unassembled WGS sequence"/>
</dbReference>
<proteinExistence type="predicted"/>
<feature type="compositionally biased region" description="Acidic residues" evidence="1">
    <location>
        <begin position="1"/>
        <end position="10"/>
    </location>
</feature>
<protein>
    <submittedName>
        <fullName evidence="2">Uncharacterized protein</fullName>
    </submittedName>
</protein>
<evidence type="ECO:0000313" key="3">
    <source>
        <dbReference type="Proteomes" id="UP000663868"/>
    </source>
</evidence>
<reference evidence="2" key="1">
    <citation type="submission" date="2021-02" db="EMBL/GenBank/DDBJ databases">
        <authorList>
            <person name="Nowell W R."/>
        </authorList>
    </citation>
    <scope>NUCLEOTIDE SEQUENCE</scope>
</reference>
<feature type="region of interest" description="Disordered" evidence="1">
    <location>
        <begin position="1"/>
        <end position="38"/>
    </location>
</feature>
<organism evidence="2 3">
    <name type="scientific">Adineta steineri</name>
    <dbReference type="NCBI Taxonomy" id="433720"/>
    <lineage>
        <taxon>Eukaryota</taxon>
        <taxon>Metazoa</taxon>
        <taxon>Spiralia</taxon>
        <taxon>Gnathifera</taxon>
        <taxon>Rotifera</taxon>
        <taxon>Eurotatoria</taxon>
        <taxon>Bdelloidea</taxon>
        <taxon>Adinetida</taxon>
        <taxon>Adinetidae</taxon>
        <taxon>Adineta</taxon>
    </lineage>
</organism>
<feature type="non-terminal residue" evidence="2">
    <location>
        <position position="38"/>
    </location>
</feature>
<feature type="compositionally biased region" description="Acidic residues" evidence="1">
    <location>
        <begin position="22"/>
        <end position="38"/>
    </location>
</feature>
<dbReference type="EMBL" id="CAJOBB010021474">
    <property type="protein sequence ID" value="CAF4376571.1"/>
    <property type="molecule type" value="Genomic_DNA"/>
</dbReference>
<sequence length="38" mass="4341">RGTSESESDIDILSHQSSLSEDAYENEEERINELTLDE</sequence>
<dbReference type="AlphaFoldDB" id="A0A820MMH2"/>
<comment type="caution">
    <text evidence="2">The sequence shown here is derived from an EMBL/GenBank/DDBJ whole genome shotgun (WGS) entry which is preliminary data.</text>
</comment>
<feature type="non-terminal residue" evidence="2">
    <location>
        <position position="1"/>
    </location>
</feature>
<gene>
    <name evidence="2" type="ORF">KXQ929_LOCUS49664</name>
</gene>